<proteinExistence type="inferred from homology"/>
<dbReference type="AlphaFoldDB" id="A0A073K4R9"/>
<dbReference type="STRING" id="574376.BAMA_01865"/>
<keyword evidence="4" id="KW-0808">Transferase</keyword>
<dbReference type="Pfam" id="PF00534">
    <property type="entry name" value="Glycos_transf_1"/>
    <property type="match status" value="1"/>
</dbReference>
<evidence type="ECO:0000259" key="3">
    <source>
        <dbReference type="Pfam" id="PF13439"/>
    </source>
</evidence>
<dbReference type="Gene3D" id="3.40.50.2000">
    <property type="entry name" value="Glycogen Phosphorylase B"/>
    <property type="match status" value="2"/>
</dbReference>
<dbReference type="SUPFAM" id="SSF53756">
    <property type="entry name" value="UDP-Glycosyltransferase/glycogen phosphorylase"/>
    <property type="match status" value="1"/>
</dbReference>
<dbReference type="PANTHER" id="PTHR12526:SF638">
    <property type="entry name" value="SPORE COAT PROTEIN SA"/>
    <property type="match status" value="1"/>
</dbReference>
<dbReference type="Proteomes" id="UP000027822">
    <property type="component" value="Unassembled WGS sequence"/>
</dbReference>
<evidence type="ECO:0000313" key="5">
    <source>
        <dbReference type="Proteomes" id="UP000027822"/>
    </source>
</evidence>
<reference evidence="4 5" key="1">
    <citation type="submission" date="2014-06" db="EMBL/GenBank/DDBJ databases">
        <title>Draft genome sequence of Bacillus manliponensis JCM 15802 (MCCC 1A00708).</title>
        <authorList>
            <person name="Lai Q."/>
            <person name="Liu Y."/>
            <person name="Shao Z."/>
        </authorList>
    </citation>
    <scope>NUCLEOTIDE SEQUENCE [LARGE SCALE GENOMIC DNA]</scope>
    <source>
        <strain evidence="4 5">JCM 15802</strain>
    </source>
</reference>
<comment type="caution">
    <text evidence="4">The sequence shown here is derived from an EMBL/GenBank/DDBJ whole genome shotgun (WGS) entry which is preliminary data.</text>
</comment>
<name>A0A073K4R9_9BACI</name>
<keyword evidence="5" id="KW-1185">Reference proteome</keyword>
<dbReference type="Pfam" id="PF13439">
    <property type="entry name" value="Glyco_transf_4"/>
    <property type="match status" value="1"/>
</dbReference>
<organism evidence="4 5">
    <name type="scientific">Bacillus manliponensis</name>
    <dbReference type="NCBI Taxonomy" id="574376"/>
    <lineage>
        <taxon>Bacteria</taxon>
        <taxon>Bacillati</taxon>
        <taxon>Bacillota</taxon>
        <taxon>Bacilli</taxon>
        <taxon>Bacillales</taxon>
        <taxon>Bacillaceae</taxon>
        <taxon>Bacillus</taxon>
        <taxon>Bacillus cereus group</taxon>
    </lineage>
</organism>
<comment type="similarity">
    <text evidence="1">Belongs to the glycosyltransferase group 1 family. Glycosyltransferase 4 subfamily.</text>
</comment>
<dbReference type="RefSeq" id="WP_034635536.1">
    <property type="nucleotide sequence ID" value="NZ_CBCSJC010000002.1"/>
</dbReference>
<feature type="domain" description="Glycosyltransferase subfamily 4-like N-terminal" evidence="3">
    <location>
        <begin position="13"/>
        <end position="169"/>
    </location>
</feature>
<gene>
    <name evidence="4" type="ORF">BAMA_01865</name>
</gene>
<dbReference type="InterPro" id="IPR028098">
    <property type="entry name" value="Glyco_trans_4-like_N"/>
</dbReference>
<sequence>MKVLHMNAGAEEGGGKTHIIALLSQFPKDEVELAVFEEGAIAKEARELGIKVHVFSQSSRYDISILSKIRKFINEERFDIVHTHGARANFYMSLVRGKINAKWVTTVHSDPTLDFMKRGLKGWIFTKLNLRSFKKIDLFFAITERFKNNTVSLGVPEEKICTVYNGIEYDNAPAKPYDKKEEFDIEDGTFTAIQVARLHPVKGHEILFEALERINIPNIKVLLAGDGPIKEELKEIVKQKSLEDKVLFLGHRTDIKELYASAHINLLTSYSESFPLVLLEAANQRVPAIATDVGDMEKLIVDETYGWITPSGDASALASALQEAYEKWNCGQLAEMGERLYEHASTNFSLRNLYEDTHHAYERLLLSTER</sequence>
<dbReference type="OrthoDB" id="9804196at2"/>
<dbReference type="GO" id="GO:0016757">
    <property type="term" value="F:glycosyltransferase activity"/>
    <property type="evidence" value="ECO:0007669"/>
    <property type="project" value="InterPro"/>
</dbReference>
<protein>
    <submittedName>
        <fullName evidence="4">Glycosyl transferase</fullName>
    </submittedName>
</protein>
<evidence type="ECO:0000259" key="2">
    <source>
        <dbReference type="Pfam" id="PF00534"/>
    </source>
</evidence>
<accession>A0A073K4R9</accession>
<dbReference type="InterPro" id="IPR001296">
    <property type="entry name" value="Glyco_trans_1"/>
</dbReference>
<dbReference type="eggNOG" id="COG0438">
    <property type="taxonomic scope" value="Bacteria"/>
</dbReference>
<feature type="domain" description="Glycosyl transferase family 1" evidence="2">
    <location>
        <begin position="180"/>
        <end position="335"/>
    </location>
</feature>
<evidence type="ECO:0000313" key="4">
    <source>
        <dbReference type="EMBL" id="KEK21541.1"/>
    </source>
</evidence>
<dbReference type="EMBL" id="JOTN01000001">
    <property type="protein sequence ID" value="KEK21541.1"/>
    <property type="molecule type" value="Genomic_DNA"/>
</dbReference>
<evidence type="ECO:0000256" key="1">
    <source>
        <dbReference type="ARBA" id="ARBA00009481"/>
    </source>
</evidence>
<dbReference type="PANTHER" id="PTHR12526">
    <property type="entry name" value="GLYCOSYLTRANSFERASE"/>
    <property type="match status" value="1"/>
</dbReference>